<dbReference type="AlphaFoldDB" id="A0A1C5GT77"/>
<reference evidence="3" key="1">
    <citation type="submission" date="2016-06" db="EMBL/GenBank/DDBJ databases">
        <authorList>
            <person name="Varghese N."/>
            <person name="Submissions Spin"/>
        </authorList>
    </citation>
    <scope>NUCLEOTIDE SEQUENCE [LARGE SCALE GENOMIC DNA]</scope>
    <source>
        <strain evidence="3">DSM 45161</strain>
    </source>
</reference>
<evidence type="ECO:0000313" key="3">
    <source>
        <dbReference type="Proteomes" id="UP000198215"/>
    </source>
</evidence>
<feature type="signal peptide" evidence="1">
    <location>
        <begin position="1"/>
        <end position="26"/>
    </location>
</feature>
<keyword evidence="3" id="KW-1185">Reference proteome</keyword>
<proteinExistence type="predicted"/>
<evidence type="ECO:0008006" key="4">
    <source>
        <dbReference type="Google" id="ProtNLM"/>
    </source>
</evidence>
<dbReference type="Proteomes" id="UP000198215">
    <property type="component" value="Chromosome I"/>
</dbReference>
<name>A0A1C5GT77_9ACTN</name>
<protein>
    <recommendedName>
        <fullName evidence="4">Neocarzinostatin family protein</fullName>
    </recommendedName>
</protein>
<gene>
    <name evidence="2" type="ORF">GA0070614_0347</name>
</gene>
<organism evidence="2 3">
    <name type="scientific">Micromonospora coxensis</name>
    <dbReference type="NCBI Taxonomy" id="356852"/>
    <lineage>
        <taxon>Bacteria</taxon>
        <taxon>Bacillati</taxon>
        <taxon>Actinomycetota</taxon>
        <taxon>Actinomycetes</taxon>
        <taxon>Micromonosporales</taxon>
        <taxon>Micromonosporaceae</taxon>
        <taxon>Micromonospora</taxon>
    </lineage>
</organism>
<keyword evidence="1" id="KW-0732">Signal</keyword>
<evidence type="ECO:0000313" key="2">
    <source>
        <dbReference type="EMBL" id="SCG36995.1"/>
    </source>
</evidence>
<dbReference type="EMBL" id="LT607753">
    <property type="protein sequence ID" value="SCG36995.1"/>
    <property type="molecule type" value="Genomic_DNA"/>
</dbReference>
<accession>A0A1C5GT77</accession>
<sequence>MRRIMTSIALLGLALFASLAPTPASAASTVDVTSATLAARGVAVDVTITVVCTAGRSGGVEVIVRQRSGSGVAHGSGWAPVTCTGEPQEVTARVAAQADGEIFRPGETLVTAGFELCDQDACEYPRIDDTVRVTH</sequence>
<evidence type="ECO:0000256" key="1">
    <source>
        <dbReference type="SAM" id="SignalP"/>
    </source>
</evidence>
<feature type="chain" id="PRO_5008716970" description="Neocarzinostatin family protein" evidence="1">
    <location>
        <begin position="27"/>
        <end position="135"/>
    </location>
</feature>